<dbReference type="EMBL" id="FN869859">
    <property type="protein sequence ID" value="CCC81052.1"/>
    <property type="molecule type" value="Genomic_DNA"/>
</dbReference>
<dbReference type="STRING" id="768679.TTX_0379"/>
<dbReference type="RefSeq" id="WP_014126309.1">
    <property type="nucleotide sequence ID" value="NC_016070.1"/>
</dbReference>
<gene>
    <name evidence="1" type="ordered locus">TTX_0379</name>
</gene>
<accession>G4RNA8</accession>
<dbReference type="PATRIC" id="fig|768679.9.peg.396"/>
<dbReference type="eggNOG" id="arCOG07429">
    <property type="taxonomic scope" value="Archaea"/>
</dbReference>
<reference evidence="1 2" key="1">
    <citation type="journal article" date="2011" name="PLoS ONE">
        <title>The complete genome sequence of Thermoproteus tenax: a physiologically versatile member of the Crenarchaeota.</title>
        <authorList>
            <person name="Siebers B."/>
            <person name="Zaparty M."/>
            <person name="Raddatz G."/>
            <person name="Tjaden B."/>
            <person name="Albers S.V."/>
            <person name="Bell S.D."/>
            <person name="Blombach F."/>
            <person name="Kletzin A."/>
            <person name="Kyrpides N."/>
            <person name="Lanz C."/>
            <person name="Plagens A."/>
            <person name="Rampp M."/>
            <person name="Rosinus A."/>
            <person name="von Jan M."/>
            <person name="Makarova K.S."/>
            <person name="Klenk H.P."/>
            <person name="Schuster S.C."/>
            <person name="Hensel R."/>
        </authorList>
    </citation>
    <scope>NUCLEOTIDE SEQUENCE [LARGE SCALE GENOMIC DNA]</scope>
    <source>
        <strain evidence="2">ATCC 35583 / DSM 2078 / JCM 9277 / NBRC 100435 / Kra 1</strain>
    </source>
</reference>
<name>G4RNA8_THETK</name>
<evidence type="ECO:0000313" key="2">
    <source>
        <dbReference type="Proteomes" id="UP000002654"/>
    </source>
</evidence>
<dbReference type="GeneID" id="11263387"/>
<dbReference type="Proteomes" id="UP000002654">
    <property type="component" value="Chromosome"/>
</dbReference>
<protein>
    <submittedName>
        <fullName evidence="1">Uncharacterized protein</fullName>
    </submittedName>
</protein>
<dbReference type="AlphaFoldDB" id="G4RNA8"/>
<organism evidence="1 2">
    <name type="scientific">Thermoproteus tenax (strain ATCC 35583 / DSM 2078 / JCM 9277 / NBRC 100435 / Kra 1)</name>
    <dbReference type="NCBI Taxonomy" id="768679"/>
    <lineage>
        <taxon>Archaea</taxon>
        <taxon>Thermoproteota</taxon>
        <taxon>Thermoprotei</taxon>
        <taxon>Thermoproteales</taxon>
        <taxon>Thermoproteaceae</taxon>
        <taxon>Thermoproteus</taxon>
    </lineage>
</organism>
<dbReference type="KEGG" id="ttn:TTX_0379"/>
<keyword evidence="2" id="KW-1185">Reference proteome</keyword>
<sequence>MADKFDRYYEYYSRRGRARTINLGLVKLSLGGRGASVEVRGIPWRFRGRPWGIGGGAPSLSNVVLEKVEGNDVALENATVQRVAGRRVKLTNCVVGRVEGEEVILINTHAEEVVMTRGRLVNSAVGVLKYREGYTAFNSIVVRPEKIADQRGSG</sequence>
<proteinExistence type="predicted"/>
<dbReference type="HOGENOM" id="CLU_1745617_0_0_2"/>
<evidence type="ECO:0000313" key="1">
    <source>
        <dbReference type="EMBL" id="CCC81052.1"/>
    </source>
</evidence>
<dbReference type="PaxDb" id="768679-TTX_0379"/>
<dbReference type="OrthoDB" id="29251at2157"/>